<dbReference type="EMBL" id="JACGCI010000087">
    <property type="protein sequence ID" value="KAF6746886.1"/>
    <property type="molecule type" value="Genomic_DNA"/>
</dbReference>
<dbReference type="Gene3D" id="3.40.640.10">
    <property type="entry name" value="Type I PLP-dependent aspartate aminotransferase-like (Major domain)"/>
    <property type="match status" value="1"/>
</dbReference>
<dbReference type="PANTHER" id="PTHR11986">
    <property type="entry name" value="AMINOTRANSFERASE CLASS III"/>
    <property type="match status" value="1"/>
</dbReference>
<name>A0A8H6LZL3_9AGAR</name>
<dbReference type="PANTHER" id="PTHR11986:SF79">
    <property type="entry name" value="ACETYLORNITHINE AMINOTRANSFERASE, MITOCHONDRIAL"/>
    <property type="match status" value="1"/>
</dbReference>
<dbReference type="OrthoDB" id="10260828at2759"/>
<dbReference type="GO" id="GO:0008483">
    <property type="term" value="F:transaminase activity"/>
    <property type="evidence" value="ECO:0007669"/>
    <property type="project" value="UniProtKB-KW"/>
</dbReference>
<sequence>MGRTGDYWRAGSSEGPGNLLGTASRSGVITRGEIARKMKKGTMRGTAYAGNAVSCAAAVEVANWFKEDGVLENVRAWEKELFAALEKLKADAEVGKWIDVRGKGLMVGVEFTQGMGATAAGATGEKAPKDLAKRVAQRCVDKGMLILTTSMFEVIWFIPPLNVSKVDLKKEEAVREVVKEGDR</sequence>
<evidence type="ECO:0000256" key="5">
    <source>
        <dbReference type="ARBA" id="ARBA00022898"/>
    </source>
</evidence>
<evidence type="ECO:0000313" key="7">
    <source>
        <dbReference type="Proteomes" id="UP000521943"/>
    </source>
</evidence>
<comment type="similarity">
    <text evidence="2">Belongs to the class-III pyridoxal-phosphate-dependent aminotransferase family.</text>
</comment>
<keyword evidence="3" id="KW-0032">Aminotransferase</keyword>
<dbReference type="AlphaFoldDB" id="A0A8H6LZL3"/>
<evidence type="ECO:0000256" key="3">
    <source>
        <dbReference type="ARBA" id="ARBA00022576"/>
    </source>
</evidence>
<protein>
    <submittedName>
        <fullName evidence="6">Pyridoxal phosphate-dependent transferase</fullName>
    </submittedName>
</protein>
<keyword evidence="5" id="KW-0663">Pyridoxal phosphate</keyword>
<evidence type="ECO:0000256" key="4">
    <source>
        <dbReference type="ARBA" id="ARBA00022679"/>
    </source>
</evidence>
<dbReference type="SUPFAM" id="SSF53383">
    <property type="entry name" value="PLP-dependent transferases"/>
    <property type="match status" value="1"/>
</dbReference>
<evidence type="ECO:0000256" key="2">
    <source>
        <dbReference type="ARBA" id="ARBA00008954"/>
    </source>
</evidence>
<dbReference type="Gene3D" id="3.90.1150.10">
    <property type="entry name" value="Aspartate Aminotransferase, domain 1"/>
    <property type="match status" value="1"/>
</dbReference>
<evidence type="ECO:0000256" key="1">
    <source>
        <dbReference type="ARBA" id="ARBA00001933"/>
    </source>
</evidence>
<comment type="caution">
    <text evidence="6">The sequence shown here is derived from an EMBL/GenBank/DDBJ whole genome shotgun (WGS) entry which is preliminary data.</text>
</comment>
<accession>A0A8H6LZL3</accession>
<gene>
    <name evidence="6" type="ORF">DFP72DRAFT_1075907</name>
</gene>
<dbReference type="InterPro" id="IPR015421">
    <property type="entry name" value="PyrdxlP-dep_Trfase_major"/>
</dbReference>
<dbReference type="InterPro" id="IPR005814">
    <property type="entry name" value="Aminotrans_3"/>
</dbReference>
<dbReference type="GO" id="GO:0030170">
    <property type="term" value="F:pyridoxal phosphate binding"/>
    <property type="evidence" value="ECO:0007669"/>
    <property type="project" value="InterPro"/>
</dbReference>
<dbReference type="GO" id="GO:0042802">
    <property type="term" value="F:identical protein binding"/>
    <property type="evidence" value="ECO:0007669"/>
    <property type="project" value="TreeGrafter"/>
</dbReference>
<dbReference type="Pfam" id="PF00202">
    <property type="entry name" value="Aminotran_3"/>
    <property type="match status" value="1"/>
</dbReference>
<reference evidence="6 7" key="1">
    <citation type="submission" date="2020-07" db="EMBL/GenBank/DDBJ databases">
        <title>Comparative genomics of pyrophilous fungi reveals a link between fire events and developmental genes.</title>
        <authorList>
            <consortium name="DOE Joint Genome Institute"/>
            <person name="Steindorff A.S."/>
            <person name="Carver A."/>
            <person name="Calhoun S."/>
            <person name="Stillman K."/>
            <person name="Liu H."/>
            <person name="Lipzen A."/>
            <person name="Pangilinan J."/>
            <person name="Labutti K."/>
            <person name="Bruns T.D."/>
            <person name="Grigoriev I.V."/>
        </authorList>
    </citation>
    <scope>NUCLEOTIDE SEQUENCE [LARGE SCALE GENOMIC DNA]</scope>
    <source>
        <strain evidence="6 7">CBS 144469</strain>
    </source>
</reference>
<dbReference type="InterPro" id="IPR015422">
    <property type="entry name" value="PyrdxlP-dep_Trfase_small"/>
</dbReference>
<dbReference type="InterPro" id="IPR015424">
    <property type="entry name" value="PyrdxlP-dep_Trfase"/>
</dbReference>
<dbReference type="Proteomes" id="UP000521943">
    <property type="component" value="Unassembled WGS sequence"/>
</dbReference>
<keyword evidence="7" id="KW-1185">Reference proteome</keyword>
<proteinExistence type="inferred from homology"/>
<dbReference type="InterPro" id="IPR050103">
    <property type="entry name" value="Class-III_PLP-dep_AT"/>
</dbReference>
<organism evidence="6 7">
    <name type="scientific">Ephemerocybe angulata</name>
    <dbReference type="NCBI Taxonomy" id="980116"/>
    <lineage>
        <taxon>Eukaryota</taxon>
        <taxon>Fungi</taxon>
        <taxon>Dikarya</taxon>
        <taxon>Basidiomycota</taxon>
        <taxon>Agaricomycotina</taxon>
        <taxon>Agaricomycetes</taxon>
        <taxon>Agaricomycetidae</taxon>
        <taxon>Agaricales</taxon>
        <taxon>Agaricineae</taxon>
        <taxon>Psathyrellaceae</taxon>
        <taxon>Ephemerocybe</taxon>
    </lineage>
</organism>
<keyword evidence="4 6" id="KW-0808">Transferase</keyword>
<comment type="cofactor">
    <cofactor evidence="1">
        <name>pyridoxal 5'-phosphate</name>
        <dbReference type="ChEBI" id="CHEBI:597326"/>
    </cofactor>
</comment>
<evidence type="ECO:0000313" key="6">
    <source>
        <dbReference type="EMBL" id="KAF6746886.1"/>
    </source>
</evidence>